<reference evidence="1 2" key="1">
    <citation type="submission" date="2021-06" db="EMBL/GenBank/DDBJ databases">
        <authorList>
            <person name="Kallberg Y."/>
            <person name="Tangrot J."/>
            <person name="Rosling A."/>
        </authorList>
    </citation>
    <scope>NUCLEOTIDE SEQUENCE [LARGE SCALE GENOMIC DNA]</scope>
    <source>
        <strain evidence="1 2">120-4 pot B 10/14</strain>
    </source>
</reference>
<feature type="non-terminal residue" evidence="1">
    <location>
        <position position="380"/>
    </location>
</feature>
<sequence length="380" mass="44390">FPKRNDDIMNVLKKFDVLFTKESQFLWLPTHLYPNWLCEYHFIPNNTKIELRFARELYDNRILPFTTIFASSDVFIAPELRCSWLSNGLVSLGFNDKVDDDTFIRLDFEIQNLYNLPSPPSDLFYYGIFSNQLIFIPSKPVNYPYLETAKFKTPKLCSFNSLHLLKHIKLCWTQYTFYDDLVIPPESVLNAHIDLGELFFKDVMDHLVAIKKNIVNKQLDYWKRHGASNILFTIINGLYRWLENNLLFMKCIGEIGEQWFIRDLKSTSSKNLAPYGNLLQLCGVYNFILATPTNFKVPNIALKQDNIVNKLCSCVDADVTQNFSHSNIGLERFYDIFFNIRSELIGTCRFLLAATCPHFERAFCADILESKLHEHVFLPH</sequence>
<dbReference type="EMBL" id="CAJVQB010040653">
    <property type="protein sequence ID" value="CAG8828664.1"/>
    <property type="molecule type" value="Genomic_DNA"/>
</dbReference>
<gene>
    <name evidence="1" type="ORF">GMARGA_LOCUS29772</name>
</gene>
<keyword evidence="2" id="KW-1185">Reference proteome</keyword>
<organism evidence="1 2">
    <name type="scientific">Gigaspora margarita</name>
    <dbReference type="NCBI Taxonomy" id="4874"/>
    <lineage>
        <taxon>Eukaryota</taxon>
        <taxon>Fungi</taxon>
        <taxon>Fungi incertae sedis</taxon>
        <taxon>Mucoromycota</taxon>
        <taxon>Glomeromycotina</taxon>
        <taxon>Glomeromycetes</taxon>
        <taxon>Diversisporales</taxon>
        <taxon>Gigasporaceae</taxon>
        <taxon>Gigaspora</taxon>
    </lineage>
</organism>
<dbReference type="Proteomes" id="UP000789901">
    <property type="component" value="Unassembled WGS sequence"/>
</dbReference>
<feature type="non-terminal residue" evidence="1">
    <location>
        <position position="1"/>
    </location>
</feature>
<proteinExistence type="predicted"/>
<comment type="caution">
    <text evidence="1">The sequence shown here is derived from an EMBL/GenBank/DDBJ whole genome shotgun (WGS) entry which is preliminary data.</text>
</comment>
<evidence type="ECO:0000313" key="2">
    <source>
        <dbReference type="Proteomes" id="UP000789901"/>
    </source>
</evidence>
<accession>A0ABN7WEC9</accession>
<protein>
    <submittedName>
        <fullName evidence="1">22595_t:CDS:1</fullName>
    </submittedName>
</protein>
<name>A0ABN7WEC9_GIGMA</name>
<evidence type="ECO:0000313" key="1">
    <source>
        <dbReference type="EMBL" id="CAG8828664.1"/>
    </source>
</evidence>